<feature type="compositionally biased region" description="Polar residues" evidence="1">
    <location>
        <begin position="28"/>
        <end position="38"/>
    </location>
</feature>
<feature type="transmembrane region" description="Helical" evidence="2">
    <location>
        <begin position="49"/>
        <end position="72"/>
    </location>
</feature>
<evidence type="ECO:0000313" key="4">
    <source>
        <dbReference type="Proteomes" id="UP000760819"/>
    </source>
</evidence>
<reference evidence="3" key="2">
    <citation type="journal article" date="2021" name="Microbiome">
        <title>Successional dynamics and alternative stable states in a saline activated sludge microbial community over 9 years.</title>
        <authorList>
            <person name="Wang Y."/>
            <person name="Ye J."/>
            <person name="Ju F."/>
            <person name="Liu L."/>
            <person name="Boyd J.A."/>
            <person name="Deng Y."/>
            <person name="Parks D.H."/>
            <person name="Jiang X."/>
            <person name="Yin X."/>
            <person name="Woodcroft B.J."/>
            <person name="Tyson G.W."/>
            <person name="Hugenholtz P."/>
            <person name="Polz M.F."/>
            <person name="Zhang T."/>
        </authorList>
    </citation>
    <scope>NUCLEOTIDE SEQUENCE</scope>
    <source>
        <strain evidence="3">HKST-UBA12</strain>
    </source>
</reference>
<feature type="compositionally biased region" description="Basic and acidic residues" evidence="1">
    <location>
        <begin position="11"/>
        <end position="23"/>
    </location>
</feature>
<evidence type="ECO:0000256" key="2">
    <source>
        <dbReference type="SAM" id="Phobius"/>
    </source>
</evidence>
<feature type="region of interest" description="Disordered" evidence="1">
    <location>
        <begin position="1"/>
        <end position="38"/>
    </location>
</feature>
<feature type="non-terminal residue" evidence="3">
    <location>
        <position position="83"/>
    </location>
</feature>
<dbReference type="EMBL" id="JAGQLI010000094">
    <property type="protein sequence ID" value="MCA9379150.1"/>
    <property type="molecule type" value="Genomic_DNA"/>
</dbReference>
<keyword evidence="2" id="KW-0812">Transmembrane</keyword>
<proteinExistence type="predicted"/>
<dbReference type="Proteomes" id="UP000760819">
    <property type="component" value="Unassembled WGS sequence"/>
</dbReference>
<dbReference type="AlphaFoldDB" id="A0A955I4Y7"/>
<gene>
    <name evidence="3" type="ORF">KC640_01865</name>
</gene>
<organism evidence="3 4">
    <name type="scientific">Candidatus Dojkabacteria bacterium</name>
    <dbReference type="NCBI Taxonomy" id="2099670"/>
    <lineage>
        <taxon>Bacteria</taxon>
        <taxon>Candidatus Dojkabacteria</taxon>
    </lineage>
</organism>
<protein>
    <submittedName>
        <fullName evidence="3">Uncharacterized protein</fullName>
    </submittedName>
</protein>
<reference evidence="3" key="1">
    <citation type="submission" date="2020-04" db="EMBL/GenBank/DDBJ databases">
        <authorList>
            <person name="Zhang T."/>
        </authorList>
    </citation>
    <scope>NUCLEOTIDE SEQUENCE</scope>
    <source>
        <strain evidence="3">HKST-UBA12</strain>
    </source>
</reference>
<accession>A0A955I4Y7</accession>
<keyword evidence="2" id="KW-1133">Transmembrane helix</keyword>
<sequence>MANSKVPPHPELVKPKPTAKVEKPAPTNEPTTYRPKQTQAGGAISWSRLLQVFIVPVVAVAIFLAILFFLVLRGVNDAFDLLA</sequence>
<name>A0A955I4Y7_9BACT</name>
<evidence type="ECO:0000313" key="3">
    <source>
        <dbReference type="EMBL" id="MCA9379150.1"/>
    </source>
</evidence>
<keyword evidence="2" id="KW-0472">Membrane</keyword>
<comment type="caution">
    <text evidence="3">The sequence shown here is derived from an EMBL/GenBank/DDBJ whole genome shotgun (WGS) entry which is preliminary data.</text>
</comment>
<evidence type="ECO:0000256" key="1">
    <source>
        <dbReference type="SAM" id="MobiDB-lite"/>
    </source>
</evidence>